<organism evidence="1 2">
    <name type="scientific">Bauhinia variegata</name>
    <name type="common">Purple orchid tree</name>
    <name type="synonym">Phanera variegata</name>
    <dbReference type="NCBI Taxonomy" id="167791"/>
    <lineage>
        <taxon>Eukaryota</taxon>
        <taxon>Viridiplantae</taxon>
        <taxon>Streptophyta</taxon>
        <taxon>Embryophyta</taxon>
        <taxon>Tracheophyta</taxon>
        <taxon>Spermatophyta</taxon>
        <taxon>Magnoliopsida</taxon>
        <taxon>eudicotyledons</taxon>
        <taxon>Gunneridae</taxon>
        <taxon>Pentapetalae</taxon>
        <taxon>rosids</taxon>
        <taxon>fabids</taxon>
        <taxon>Fabales</taxon>
        <taxon>Fabaceae</taxon>
        <taxon>Cercidoideae</taxon>
        <taxon>Cercideae</taxon>
        <taxon>Bauhiniinae</taxon>
        <taxon>Bauhinia</taxon>
    </lineage>
</organism>
<keyword evidence="2" id="KW-1185">Reference proteome</keyword>
<comment type="caution">
    <text evidence="1">The sequence shown here is derived from an EMBL/GenBank/DDBJ whole genome shotgun (WGS) entry which is preliminary data.</text>
</comment>
<accession>A0ACB9NLE4</accession>
<dbReference type="EMBL" id="CM039431">
    <property type="protein sequence ID" value="KAI4337274.1"/>
    <property type="molecule type" value="Genomic_DNA"/>
</dbReference>
<sequence length="174" mass="19092">MGVAVLNPRDVLKNPSPQQALIFPPPKMKVLNPSANSIPKPNRNNRNRAKQSPLQLRNDLHRTRPASTIKPQVNKPVMGHVKILKRGEQLLNTPDRAPETVKVVLEKPDMVTTVRLAPKPEQNPTEKVAGLYAGSSVFVASPPPSSVPLPAFLKTSAISDATSDLRRILRLDFP</sequence>
<evidence type="ECO:0000313" key="1">
    <source>
        <dbReference type="EMBL" id="KAI4337274.1"/>
    </source>
</evidence>
<protein>
    <submittedName>
        <fullName evidence="1">Uncharacterized protein</fullName>
    </submittedName>
</protein>
<dbReference type="Proteomes" id="UP000828941">
    <property type="component" value="Chromosome 6"/>
</dbReference>
<name>A0ACB9NLE4_BAUVA</name>
<gene>
    <name evidence="1" type="ORF">L6164_015710</name>
</gene>
<evidence type="ECO:0000313" key="2">
    <source>
        <dbReference type="Proteomes" id="UP000828941"/>
    </source>
</evidence>
<reference evidence="1 2" key="1">
    <citation type="journal article" date="2022" name="DNA Res.">
        <title>Chromosomal-level genome assembly of the orchid tree Bauhinia variegata (Leguminosae; Cercidoideae) supports the allotetraploid origin hypothesis of Bauhinia.</title>
        <authorList>
            <person name="Zhong Y."/>
            <person name="Chen Y."/>
            <person name="Zheng D."/>
            <person name="Pang J."/>
            <person name="Liu Y."/>
            <person name="Luo S."/>
            <person name="Meng S."/>
            <person name="Qian L."/>
            <person name="Wei D."/>
            <person name="Dai S."/>
            <person name="Zhou R."/>
        </authorList>
    </citation>
    <scope>NUCLEOTIDE SEQUENCE [LARGE SCALE GENOMIC DNA]</scope>
    <source>
        <strain evidence="1">BV-YZ2020</strain>
    </source>
</reference>
<proteinExistence type="predicted"/>